<keyword evidence="7" id="KW-0539">Nucleus</keyword>
<reference evidence="10" key="2">
    <citation type="submission" date="2014-06" db="EMBL/GenBank/DDBJ databases">
        <title>The complete genome of Blastobotrys (Arxula) adeninivorans LS3 - a yeast of biotechnological interest.</title>
        <authorList>
            <person name="Kunze G."/>
            <person name="Gaillardin C."/>
            <person name="Czernicka M."/>
            <person name="Durrens P."/>
            <person name="Martin T."/>
            <person name="Boer E."/>
            <person name="Gabaldon T."/>
            <person name="Cruz J."/>
            <person name="Talla E."/>
            <person name="Marck C."/>
            <person name="Goffeau A."/>
            <person name="Barbe V."/>
            <person name="Baret P."/>
            <person name="Baronian K."/>
            <person name="Beier S."/>
            <person name="Bleykasten C."/>
            <person name="Bode R."/>
            <person name="Casaregola S."/>
            <person name="Despons L."/>
            <person name="Fairhead C."/>
            <person name="Giersberg M."/>
            <person name="Gierski P."/>
            <person name="Hahnel U."/>
            <person name="Hartmann A."/>
            <person name="Jankowska D."/>
            <person name="Jubin C."/>
            <person name="Jung P."/>
            <person name="Lafontaine I."/>
            <person name="Leh-Louis V."/>
            <person name="Lemaire M."/>
            <person name="Marcet-Houben M."/>
            <person name="Mascher M."/>
            <person name="Morel G."/>
            <person name="Richard G.-F."/>
            <person name="Riechen J."/>
            <person name="Sacerdot C."/>
            <person name="Sarkar A."/>
            <person name="Savel G."/>
            <person name="Schacherer J."/>
            <person name="Sherman D."/>
            <person name="Straub M.-L."/>
            <person name="Stein N."/>
            <person name="Thierry A."/>
            <person name="Trautwein-Schult A."/>
            <person name="Westhof E."/>
            <person name="Worch S."/>
            <person name="Dujon B."/>
            <person name="Souciet J.-L."/>
            <person name="Wincker P."/>
            <person name="Scholz U."/>
            <person name="Neuveglise N."/>
        </authorList>
    </citation>
    <scope>NUCLEOTIDE SEQUENCE</scope>
    <source>
        <strain evidence="10">LS3</strain>
    </source>
</reference>
<sequence>MSWVEKETKVVRGLVEADVEDLVYAARRDVEWIQEYLGQIDGEVDMTSLLKTPARIKTAMSPRKLARMTPANSPSKVHAERVKQIMQSPGLRSHNDTHVHFNEPISNSSQQSQDSSVTDSTQPSSIKESTRSSETTNETKSNTSNSSVQSSNVFGSVPDLSFASHSTTRNDELLKPVEQAEKPEEGDRHQSRSSKRKSSDFGFNATKKPKTPLSSDIKYPSLRSESSNENMDAPVTVTKSSTEVVNDYSSAKTPGTSSAQQPGHNTAISAQSNPRSVGHHHALFNSDDDEPPPTTKSSFGFSALPAKPPLSKRSLAKTPSVSGTHSGVRTSTVDKTSQWRKDPVTFQSKLQSSTGEQHSSSKSSQSSSERISAYYPKIDRESSAWSLSTVEADDNKGAERSPQETEEPEERQDEKGDQDDRASKRQDPVEFVPPARMSVHYPKIESVTDEKSKDGKSNIEKTDGQADREREKSHLEHKEPELPSVLRSPVLKSPVLKSPVRQPSSARSPTQPTVSRVPSNASTRLPSPTRTQSLKRDGVEKPQASPGSFISGVFKRAKQFLFDENAQQQGDPKKQEKQGEQAQEAPRTLSKQDTFSRLMAPTASSSRRAAASPAQKAAHQAVQQSPLAEKRTRMYPDLKQTQLKKPADNTKKANPPPSTANKQSSDGAKKDDKATTVEPIQHDEKTQDKGAKTSTSAGTGTVTKSASQSSKPISLAKQPLQAKASKTGKPMTIKINMAAQRDAEEKRKAAAVAAANSASATTSTVPNSPLPPPPSSQLPVPNSQQKKQFKVPISIGATTEKRVAENGSKLKVATSASYNPEDEKTAVKRTSDQLDSPLRGRTVKKPAPTLMKKPSSSSIGQTSGHGQQQPQSLMKTAMLHQHAKANPSVPHVEGVKFANDKIKFATASTSNSSGHSSSSTGVKVIKPQIAAASTALSSTSSASSSSASYNTPTIKMATPKRSGDDIVLPEIMSESEDDDEGNVLEEWANSPELQSLLKRQQSIDPDSIFGPIAPLKIEEVFKNSSRVSRFRPRSSSAVWSKDKLSQQEIEQYANQMGYKR</sequence>
<feature type="region of interest" description="Disordered" evidence="8">
    <location>
        <begin position="933"/>
        <end position="965"/>
    </location>
</feature>
<dbReference type="PANTHER" id="PTHR13142">
    <property type="entry name" value="INNER CENTROMERE PROTEIN"/>
    <property type="match status" value="1"/>
</dbReference>
<feature type="compositionally biased region" description="Basic and acidic residues" evidence="8">
    <location>
        <begin position="442"/>
        <end position="481"/>
    </location>
</feature>
<feature type="compositionally biased region" description="Basic and acidic residues" evidence="8">
    <location>
        <begin position="168"/>
        <end position="190"/>
    </location>
</feature>
<dbReference type="GO" id="GO:0005634">
    <property type="term" value="C:nucleus"/>
    <property type="evidence" value="ECO:0007669"/>
    <property type="project" value="UniProtKB-SubCell"/>
</dbReference>
<keyword evidence="6" id="KW-0206">Cytoskeleton</keyword>
<feature type="compositionally biased region" description="Polar residues" evidence="8">
    <location>
        <begin position="854"/>
        <end position="874"/>
    </location>
</feature>
<evidence type="ECO:0000256" key="2">
    <source>
        <dbReference type="ARBA" id="ARBA00004186"/>
    </source>
</evidence>
<evidence type="ECO:0000256" key="7">
    <source>
        <dbReference type="ARBA" id="ARBA00023242"/>
    </source>
</evidence>
<dbReference type="InterPro" id="IPR005635">
    <property type="entry name" value="Inner_centromere_prot_ARK-bd"/>
</dbReference>
<proteinExistence type="inferred from homology"/>
<evidence type="ECO:0000256" key="8">
    <source>
        <dbReference type="SAM" id="MobiDB-lite"/>
    </source>
</evidence>
<feature type="compositionally biased region" description="Low complexity" evidence="8">
    <location>
        <begin position="692"/>
        <end position="707"/>
    </location>
</feature>
<dbReference type="GO" id="GO:0007059">
    <property type="term" value="P:chromosome segregation"/>
    <property type="evidence" value="ECO:0007669"/>
    <property type="project" value="UniProtKB-KW"/>
</dbReference>
<dbReference type="EMBL" id="HG937693">
    <property type="protein sequence ID" value="CDP34220.1"/>
    <property type="molecule type" value="Genomic_DNA"/>
</dbReference>
<feature type="compositionally biased region" description="Basic and acidic residues" evidence="8">
    <location>
        <begin position="667"/>
        <end position="691"/>
    </location>
</feature>
<feature type="compositionally biased region" description="Basic and acidic residues" evidence="8">
    <location>
        <begin position="412"/>
        <end position="428"/>
    </location>
</feature>
<evidence type="ECO:0000256" key="5">
    <source>
        <dbReference type="ARBA" id="ARBA00022829"/>
    </source>
</evidence>
<comment type="similarity">
    <text evidence="3">Belongs to the INCENP family.</text>
</comment>
<dbReference type="GO" id="GO:0005819">
    <property type="term" value="C:spindle"/>
    <property type="evidence" value="ECO:0007669"/>
    <property type="project" value="UniProtKB-SubCell"/>
</dbReference>
<dbReference type="Pfam" id="PF03941">
    <property type="entry name" value="INCENP_ARK-bind"/>
    <property type="match status" value="1"/>
</dbReference>
<feature type="compositionally biased region" description="Low complexity" evidence="8">
    <location>
        <begin position="600"/>
        <end position="621"/>
    </location>
</feature>
<reference evidence="10" key="1">
    <citation type="submission" date="2014-02" db="EMBL/GenBank/DDBJ databases">
        <authorList>
            <person name="Genoscope - CEA"/>
        </authorList>
    </citation>
    <scope>NUCLEOTIDE SEQUENCE</scope>
    <source>
        <strain evidence="10">LS3</strain>
    </source>
</reference>
<feature type="compositionally biased region" description="Low complexity" evidence="8">
    <location>
        <begin position="351"/>
        <end position="368"/>
    </location>
</feature>
<feature type="compositionally biased region" description="Polar residues" evidence="8">
    <location>
        <begin position="237"/>
        <end position="275"/>
    </location>
</feature>
<feature type="compositionally biased region" description="Polar residues" evidence="8">
    <location>
        <begin position="317"/>
        <end position="336"/>
    </location>
</feature>
<feature type="domain" description="Inner centromere protein ARK-binding" evidence="9">
    <location>
        <begin position="970"/>
        <end position="1021"/>
    </location>
</feature>
<feature type="compositionally biased region" description="Basic and acidic residues" evidence="8">
    <location>
        <begin position="393"/>
        <end position="403"/>
    </location>
</feature>
<accession>A0A060SZG0</accession>
<keyword evidence="4" id="KW-0963">Cytoplasm</keyword>
<feature type="compositionally biased region" description="Low complexity" evidence="8">
    <location>
        <begin position="933"/>
        <end position="948"/>
    </location>
</feature>
<protein>
    <submittedName>
        <fullName evidence="10">ARAD1C07414p</fullName>
    </submittedName>
</protein>
<dbReference type="AlphaFoldDB" id="A0A060SZG0"/>
<evidence type="ECO:0000256" key="3">
    <source>
        <dbReference type="ARBA" id="ARBA00010042"/>
    </source>
</evidence>
<gene>
    <name evidence="10" type="ORF">GNLVRS02_ARAD1C07414g</name>
</gene>
<name>A0A060SZG0_BLAAD</name>
<feature type="compositionally biased region" description="Low complexity" evidence="8">
    <location>
        <begin position="750"/>
        <end position="767"/>
    </location>
</feature>
<feature type="compositionally biased region" description="Polar residues" evidence="8">
    <location>
        <begin position="501"/>
        <end position="532"/>
    </location>
</feature>
<feature type="compositionally biased region" description="Low complexity" evidence="8">
    <location>
        <begin position="106"/>
        <end position="125"/>
    </location>
</feature>
<evidence type="ECO:0000256" key="6">
    <source>
        <dbReference type="ARBA" id="ARBA00023212"/>
    </source>
</evidence>
<feature type="compositionally biased region" description="Basic and acidic residues" evidence="8">
    <location>
        <begin position="821"/>
        <end position="832"/>
    </location>
</feature>
<feature type="region of interest" description="Disordered" evidence="8">
    <location>
        <begin position="88"/>
        <end position="887"/>
    </location>
</feature>
<feature type="compositionally biased region" description="Low complexity" evidence="8">
    <location>
        <begin position="132"/>
        <end position="157"/>
    </location>
</feature>
<comment type="subcellular location">
    <subcellularLocation>
        <location evidence="2">Cytoplasm</location>
        <location evidence="2">Cytoskeleton</location>
        <location evidence="2">Spindle</location>
    </subcellularLocation>
    <subcellularLocation>
        <location evidence="1">Nucleus</location>
    </subcellularLocation>
</comment>
<keyword evidence="5" id="KW-0159">Chromosome partition</keyword>
<evidence type="ECO:0000259" key="9">
    <source>
        <dbReference type="Pfam" id="PF03941"/>
    </source>
</evidence>
<evidence type="ECO:0000256" key="4">
    <source>
        <dbReference type="ARBA" id="ARBA00022490"/>
    </source>
</evidence>
<evidence type="ECO:0000313" key="10">
    <source>
        <dbReference type="EMBL" id="CDP34220.1"/>
    </source>
</evidence>
<organism evidence="10">
    <name type="scientific">Blastobotrys adeninivorans</name>
    <name type="common">Yeast</name>
    <name type="synonym">Arxula adeninivorans</name>
    <dbReference type="NCBI Taxonomy" id="409370"/>
    <lineage>
        <taxon>Eukaryota</taxon>
        <taxon>Fungi</taxon>
        <taxon>Dikarya</taxon>
        <taxon>Ascomycota</taxon>
        <taxon>Saccharomycotina</taxon>
        <taxon>Dipodascomycetes</taxon>
        <taxon>Dipodascales</taxon>
        <taxon>Trichomonascaceae</taxon>
        <taxon>Blastobotrys</taxon>
    </lineage>
</organism>
<evidence type="ECO:0000256" key="1">
    <source>
        <dbReference type="ARBA" id="ARBA00004123"/>
    </source>
</evidence>
<dbReference type="PANTHER" id="PTHR13142:SF1">
    <property type="entry name" value="INNER CENTROMERE PROTEIN"/>
    <property type="match status" value="1"/>
</dbReference>